<name>A0A975Y6A9_9NOST</name>
<accession>A0A975Y6A9</accession>
<reference evidence="1" key="1">
    <citation type="submission" date="2017-04" db="EMBL/GenBank/DDBJ databases">
        <title>Genome deletions in a multicellular cyanobacterial endosymbiont for morphological adaptation in marine diatoms.</title>
        <authorList>
            <person name="Wang Y."/>
            <person name="Gao H."/>
            <person name="Li R."/>
            <person name="Xu X."/>
        </authorList>
    </citation>
    <scope>NUCLEOTIDE SEQUENCE</scope>
    <source>
        <strain evidence="1">FACHB 800</strain>
    </source>
</reference>
<proteinExistence type="predicted"/>
<dbReference type="AlphaFoldDB" id="A0A975Y6A9"/>
<keyword evidence="2" id="KW-1185">Reference proteome</keyword>
<dbReference type="KEGG" id="rsin:B6N60_03788"/>
<dbReference type="EMBL" id="CP021056">
    <property type="protein sequence ID" value="QXE25078.1"/>
    <property type="molecule type" value="Genomic_DNA"/>
</dbReference>
<protein>
    <submittedName>
        <fullName evidence="1">Uncharacterized protein</fullName>
    </submittedName>
</protein>
<organism evidence="1 2">
    <name type="scientific">Richelia sinica FACHB-800</name>
    <dbReference type="NCBI Taxonomy" id="1357546"/>
    <lineage>
        <taxon>Bacteria</taxon>
        <taxon>Bacillati</taxon>
        <taxon>Cyanobacteriota</taxon>
        <taxon>Cyanophyceae</taxon>
        <taxon>Nostocales</taxon>
        <taxon>Nostocaceae</taxon>
        <taxon>Richelia</taxon>
    </lineage>
</organism>
<dbReference type="RefSeq" id="WP_217312809.1">
    <property type="nucleotide sequence ID" value="NZ_CP021056.1"/>
</dbReference>
<evidence type="ECO:0000313" key="2">
    <source>
        <dbReference type="Proteomes" id="UP000683511"/>
    </source>
</evidence>
<evidence type="ECO:0000313" key="1">
    <source>
        <dbReference type="EMBL" id="QXE25078.1"/>
    </source>
</evidence>
<dbReference type="Proteomes" id="UP000683511">
    <property type="component" value="Chromosome"/>
</dbReference>
<gene>
    <name evidence="1" type="ORF">B6N60_03788</name>
</gene>
<sequence length="45" mass="5101">MSGKAHLVNILKDFKNIETRNLRVNPQDRTISPASKIQNLQLQIG</sequence>